<dbReference type="AlphaFoldDB" id="A0A1N6GAH6"/>
<evidence type="ECO:0000256" key="1">
    <source>
        <dbReference type="ARBA" id="ARBA00022801"/>
    </source>
</evidence>
<dbReference type="InterPro" id="IPR007312">
    <property type="entry name" value="Phosphoesterase"/>
</dbReference>
<organism evidence="3 4">
    <name type="scientific">Paraburkholderia phenazinium</name>
    <dbReference type="NCBI Taxonomy" id="60549"/>
    <lineage>
        <taxon>Bacteria</taxon>
        <taxon>Pseudomonadati</taxon>
        <taxon>Pseudomonadota</taxon>
        <taxon>Betaproteobacteria</taxon>
        <taxon>Burkholderiales</taxon>
        <taxon>Burkholderiaceae</taxon>
        <taxon>Paraburkholderia</taxon>
    </lineage>
</organism>
<dbReference type="GO" id="GO:0042578">
    <property type="term" value="F:phosphoric ester hydrolase activity"/>
    <property type="evidence" value="ECO:0007669"/>
    <property type="project" value="UniProtKB-ARBA"/>
</dbReference>
<dbReference type="PANTHER" id="PTHR31956">
    <property type="entry name" value="NON-SPECIFIC PHOSPHOLIPASE C4-RELATED"/>
    <property type="match status" value="1"/>
</dbReference>
<reference evidence="3 4" key="1">
    <citation type="submission" date="2016-11" db="EMBL/GenBank/DDBJ databases">
        <authorList>
            <person name="Jaros S."/>
            <person name="Januszkiewicz K."/>
            <person name="Wedrychowicz H."/>
        </authorList>
    </citation>
    <scope>NUCLEOTIDE SEQUENCE [LARGE SCALE GENOMIC DNA]</scope>
    <source>
        <strain evidence="3 4">GAS95</strain>
    </source>
</reference>
<name>A0A1N6GAH6_9BURK</name>
<keyword evidence="1" id="KW-0378">Hydrolase</keyword>
<accession>A0A1N6GAH6</accession>
<gene>
    <name evidence="3" type="ORF">SAMN05444165_0651</name>
</gene>
<dbReference type="Gene3D" id="3.40.720.10">
    <property type="entry name" value="Alkaline Phosphatase, subunit A"/>
    <property type="match status" value="2"/>
</dbReference>
<dbReference type="Proteomes" id="UP000185151">
    <property type="component" value="Unassembled WGS sequence"/>
</dbReference>
<feature type="chain" id="PRO_5012523256" evidence="2">
    <location>
        <begin position="23"/>
        <end position="580"/>
    </location>
</feature>
<dbReference type="PROSITE" id="PS51257">
    <property type="entry name" value="PROKAR_LIPOPROTEIN"/>
    <property type="match status" value="1"/>
</dbReference>
<sequence length="580" mass="60935">MFRRTLLPIPFAAALFVLSACGSNNVSTPAASAPAASAPVAAISAQDALPTATPIKHVVVIFGENRSFDHYFGTYPTAQNPVGEPTFTAAANTPTTINNLNQLSLLTANPNFLNTANNAFSAGSGINPFRLDRSQANTNGQSHDYRNEQLAYDNGAADLFPKYTGNNSASNGSEFGTPGLVMGYFDGNTVTGLWNYAQNFAMSDNMYTDTYGPSTPGALEVVSGQTNGAIPANGAAQSDNVIADGAGGFTMNGDSDPTGDKCSSTSTTDNAVLSSNNKNIGDLLNAKNITWGGFMGGFNLTITNPNGTTGCSRSTYSPILGSTPKTDYTPHHNWFQYFATTQNLLHTRPTSTALIGFTDPLDATATPVHHQYDVNDFFAAVTSGNFPSVSYIKAPAVADAHPGNSDPLDEQAFETNLVNFIEQQPDWKNTAIIITYDDSDGWYDHAYTPPTTSSFDATADQLNGAGTCNVAGATQGVGVTGALVNGRCGPGTRIPLIVISPYAKVNYIDHTQITQASVVKFIEDNWLGSTRLGNGSHDATTGSIMSLFNFSNGGSTPPLYLDTNLGTKLSAPPAVSTTTD</sequence>
<dbReference type="OrthoDB" id="9770871at2"/>
<evidence type="ECO:0000313" key="3">
    <source>
        <dbReference type="EMBL" id="SIO04451.1"/>
    </source>
</evidence>
<proteinExistence type="predicted"/>
<feature type="signal peptide" evidence="2">
    <location>
        <begin position="1"/>
        <end position="22"/>
    </location>
</feature>
<evidence type="ECO:0000313" key="4">
    <source>
        <dbReference type="Proteomes" id="UP000185151"/>
    </source>
</evidence>
<protein>
    <submittedName>
        <fullName evidence="3">Phospholipase C</fullName>
    </submittedName>
</protein>
<keyword evidence="2" id="KW-0732">Signal</keyword>
<dbReference type="InterPro" id="IPR017850">
    <property type="entry name" value="Alkaline_phosphatase_core_sf"/>
</dbReference>
<dbReference type="CDD" id="cd16013">
    <property type="entry name" value="AcpA"/>
    <property type="match status" value="1"/>
</dbReference>
<dbReference type="Pfam" id="PF04185">
    <property type="entry name" value="Phosphoesterase"/>
    <property type="match status" value="1"/>
</dbReference>
<keyword evidence="4" id="KW-1185">Reference proteome</keyword>
<evidence type="ECO:0000256" key="2">
    <source>
        <dbReference type="SAM" id="SignalP"/>
    </source>
</evidence>
<dbReference type="EMBL" id="FSRU01000001">
    <property type="protein sequence ID" value="SIO04451.1"/>
    <property type="molecule type" value="Genomic_DNA"/>
</dbReference>
<dbReference type="RefSeq" id="WP_074294202.1">
    <property type="nucleotide sequence ID" value="NZ_FSRU01000001.1"/>
</dbReference>
<dbReference type="PANTHER" id="PTHR31956:SF1">
    <property type="entry name" value="NON-SPECIFIC PHOSPHOLIPASE C1"/>
    <property type="match status" value="1"/>
</dbReference>